<dbReference type="Proteomes" id="UP001292368">
    <property type="component" value="Unassembled WGS sequence"/>
</dbReference>
<dbReference type="GO" id="GO:0005980">
    <property type="term" value="P:glycogen catabolic process"/>
    <property type="evidence" value="ECO:0007669"/>
    <property type="project" value="TreeGrafter"/>
</dbReference>
<keyword evidence="2" id="KW-0808">Transferase</keyword>
<comment type="function">
    <text evidence="2">Allosteric enzyme that catalyzes the rate-limiting step in glycogen catabolism, the phosphorolytic cleavage of glycogen to produce glucose-1-phosphate, and plays a central role in maintaining cellular and organismal glucose homeostasis.</text>
</comment>
<organism evidence="3 4">
    <name type="scientific">Clostridium perfringens</name>
    <dbReference type="NCBI Taxonomy" id="1502"/>
    <lineage>
        <taxon>Bacteria</taxon>
        <taxon>Bacillati</taxon>
        <taxon>Bacillota</taxon>
        <taxon>Clostridia</taxon>
        <taxon>Eubacteriales</taxon>
        <taxon>Clostridiaceae</taxon>
        <taxon>Clostridium</taxon>
    </lineage>
</organism>
<evidence type="ECO:0000313" key="3">
    <source>
        <dbReference type="EMBL" id="MDZ5010775.1"/>
    </source>
</evidence>
<evidence type="ECO:0000313" key="4">
    <source>
        <dbReference type="Proteomes" id="UP001292368"/>
    </source>
</evidence>
<dbReference type="SUPFAM" id="SSF53756">
    <property type="entry name" value="UDP-Glycosyltransferase/glycogen phosphorylase"/>
    <property type="match status" value="1"/>
</dbReference>
<dbReference type="Gene3D" id="3.40.50.2000">
    <property type="entry name" value="Glycogen Phosphorylase B"/>
    <property type="match status" value="2"/>
</dbReference>
<sequence>IEYLDKVVPQLMPIIRELDNKVKAKYDDEKVAIIDKDNRVHMAHMDIHYGFSVNGVAALHTDILKEEELKPFYDIYPEKFNNKTNGITFRRWLIHCNNELTKFISELIGEDFKKDATKLENLLKYIDDKAV</sequence>
<proteinExistence type="inferred from homology"/>
<dbReference type="GO" id="GO:0030170">
    <property type="term" value="F:pyridoxal phosphate binding"/>
    <property type="evidence" value="ECO:0007669"/>
    <property type="project" value="TreeGrafter"/>
</dbReference>
<dbReference type="EC" id="2.4.1.1" evidence="2"/>
<dbReference type="GO" id="GO:0005737">
    <property type="term" value="C:cytoplasm"/>
    <property type="evidence" value="ECO:0007669"/>
    <property type="project" value="TreeGrafter"/>
</dbReference>
<comment type="similarity">
    <text evidence="1 2">Belongs to the glycogen phosphorylase family.</text>
</comment>
<comment type="catalytic activity">
    <reaction evidence="2">
        <text>[(1-&gt;4)-alpha-D-glucosyl](n) + phosphate = [(1-&gt;4)-alpha-D-glucosyl](n-1) + alpha-D-glucose 1-phosphate</text>
        <dbReference type="Rhea" id="RHEA:41732"/>
        <dbReference type="Rhea" id="RHEA-COMP:9584"/>
        <dbReference type="Rhea" id="RHEA-COMP:9586"/>
        <dbReference type="ChEBI" id="CHEBI:15444"/>
        <dbReference type="ChEBI" id="CHEBI:43474"/>
        <dbReference type="ChEBI" id="CHEBI:58601"/>
        <dbReference type="EC" id="2.4.1.1"/>
    </reaction>
</comment>
<feature type="non-terminal residue" evidence="3">
    <location>
        <position position="1"/>
    </location>
</feature>
<dbReference type="RefSeq" id="WP_322382538.1">
    <property type="nucleotide sequence ID" value="NZ_WNVM01000768.1"/>
</dbReference>
<keyword evidence="2" id="KW-0119">Carbohydrate metabolism</keyword>
<keyword evidence="2" id="KW-0663">Pyridoxal phosphate</keyword>
<name>A0AAW9ITP6_CLOPF</name>
<feature type="non-terminal residue" evidence="3">
    <location>
        <position position="131"/>
    </location>
</feature>
<dbReference type="GO" id="GO:0008184">
    <property type="term" value="F:glycogen phosphorylase activity"/>
    <property type="evidence" value="ECO:0007669"/>
    <property type="project" value="InterPro"/>
</dbReference>
<evidence type="ECO:0000256" key="2">
    <source>
        <dbReference type="RuleBase" id="RU000587"/>
    </source>
</evidence>
<dbReference type="AlphaFoldDB" id="A0AAW9ITP6"/>
<reference evidence="3" key="1">
    <citation type="submission" date="2019-11" db="EMBL/GenBank/DDBJ databases">
        <title>Characterization of Clostridium perfringens isolates from swine manure treated agricultural soils.</title>
        <authorList>
            <person name="Wushke S.T."/>
        </authorList>
    </citation>
    <scope>NUCLEOTIDE SEQUENCE</scope>
    <source>
        <strain evidence="3">V2</strain>
    </source>
</reference>
<comment type="caution">
    <text evidence="3">The sequence shown here is derived from an EMBL/GenBank/DDBJ whole genome shotgun (WGS) entry which is preliminary data.</text>
</comment>
<accession>A0AAW9ITP6</accession>
<protein>
    <recommendedName>
        <fullName evidence="2">Alpha-1,4 glucan phosphorylase</fullName>
        <ecNumber evidence="2">2.4.1.1</ecNumber>
    </recommendedName>
</protein>
<comment type="cofactor">
    <cofactor evidence="2">
        <name>pyridoxal 5'-phosphate</name>
        <dbReference type="ChEBI" id="CHEBI:597326"/>
    </cofactor>
</comment>
<keyword evidence="2" id="KW-0328">Glycosyltransferase</keyword>
<dbReference type="EMBL" id="WNVM01000768">
    <property type="protein sequence ID" value="MDZ5010775.1"/>
    <property type="molecule type" value="Genomic_DNA"/>
</dbReference>
<evidence type="ECO:0000256" key="1">
    <source>
        <dbReference type="ARBA" id="ARBA00006047"/>
    </source>
</evidence>
<gene>
    <name evidence="3" type="ORF">GNF77_18125</name>
</gene>
<dbReference type="PANTHER" id="PTHR11468:SF3">
    <property type="entry name" value="GLYCOGEN PHOSPHORYLASE, LIVER FORM"/>
    <property type="match status" value="1"/>
</dbReference>
<dbReference type="Pfam" id="PF00343">
    <property type="entry name" value="Phosphorylase"/>
    <property type="match status" value="1"/>
</dbReference>
<dbReference type="PANTHER" id="PTHR11468">
    <property type="entry name" value="GLYCOGEN PHOSPHORYLASE"/>
    <property type="match status" value="1"/>
</dbReference>
<dbReference type="InterPro" id="IPR000811">
    <property type="entry name" value="Glyco_trans_35"/>
</dbReference>